<gene>
    <name evidence="3" type="ORF">EZ437_10880</name>
</gene>
<dbReference type="FunFam" id="2.60.120.1440:FF:000001">
    <property type="entry name" value="Putative anti-sigma factor"/>
    <property type="match status" value="1"/>
</dbReference>
<accession>A0A4R0NNM2</accession>
<evidence type="ECO:0000259" key="2">
    <source>
        <dbReference type="Pfam" id="PF16344"/>
    </source>
</evidence>
<evidence type="ECO:0000313" key="4">
    <source>
        <dbReference type="Proteomes" id="UP000293347"/>
    </source>
</evidence>
<feature type="domain" description="Protein FecR C-terminal" evidence="2">
    <location>
        <begin position="304"/>
        <end position="371"/>
    </location>
</feature>
<dbReference type="Gene3D" id="2.60.120.1440">
    <property type="match status" value="1"/>
</dbReference>
<feature type="domain" description="FecR protein" evidence="1">
    <location>
        <begin position="167"/>
        <end position="263"/>
    </location>
</feature>
<proteinExistence type="predicted"/>
<dbReference type="InterPro" id="IPR012373">
    <property type="entry name" value="Ferrdict_sens_TM"/>
</dbReference>
<dbReference type="RefSeq" id="WP_131595945.1">
    <property type="nucleotide sequence ID" value="NZ_SJSL01000002.1"/>
</dbReference>
<dbReference type="Pfam" id="PF04773">
    <property type="entry name" value="FecR"/>
    <property type="match status" value="1"/>
</dbReference>
<protein>
    <submittedName>
        <fullName evidence="3">FecR family protein</fullName>
    </submittedName>
</protein>
<sequence>MTDIEFITLLERITARTASRQDIAEYNTFCDQFRYEKMDLPDMVHIKGVMSRHINQQIDSKPVVRRFQPFRIAAAASVLLVLGASLSYYLYTRQHADKAPVQMSKIEQIRPGRNSATLTLANGKVIQLNEAKTGVIISDSKLTYNDQSDVGSSRVADPLLLSAGPQRIATPRGGTYQITLADGTKVWLNAASSLTYSNGLDRDKERHVRLEGEAYFEVAKDKKRPFIVSTNTHEVQVLGTHFNVNSYPDEPLQKTTLLEGSVKIVTKYQSNILQPGSQAAVNAELISVSKVNTELAIAWKNKQFLFERENIRAIMRMISRWYDVEVVFQGPVTTDTFSGGISRFNDLTKVLKSLESAEGVHFRIKNRKIYVTK</sequence>
<keyword evidence="4" id="KW-1185">Reference proteome</keyword>
<dbReference type="Gene3D" id="3.55.50.30">
    <property type="match status" value="1"/>
</dbReference>
<dbReference type="PANTHER" id="PTHR30273:SF2">
    <property type="entry name" value="PROTEIN FECR"/>
    <property type="match status" value="1"/>
</dbReference>
<evidence type="ECO:0000259" key="1">
    <source>
        <dbReference type="Pfam" id="PF04773"/>
    </source>
</evidence>
<comment type="caution">
    <text evidence="3">The sequence shown here is derived from an EMBL/GenBank/DDBJ whole genome shotgun (WGS) entry which is preliminary data.</text>
</comment>
<dbReference type="PANTHER" id="PTHR30273">
    <property type="entry name" value="PERIPLASMIC SIGNAL SENSOR AND SIGMA FACTOR ACTIVATOR FECR-RELATED"/>
    <property type="match status" value="1"/>
</dbReference>
<name>A0A4R0NNM2_9SPHI</name>
<dbReference type="EMBL" id="SJSL01000002">
    <property type="protein sequence ID" value="TCD01253.1"/>
    <property type="molecule type" value="Genomic_DNA"/>
</dbReference>
<dbReference type="InterPro" id="IPR006860">
    <property type="entry name" value="FecR"/>
</dbReference>
<dbReference type="OrthoDB" id="1099963at2"/>
<organism evidence="3 4">
    <name type="scientific">Pedobacter psychroterrae</name>
    <dbReference type="NCBI Taxonomy" id="2530453"/>
    <lineage>
        <taxon>Bacteria</taxon>
        <taxon>Pseudomonadati</taxon>
        <taxon>Bacteroidota</taxon>
        <taxon>Sphingobacteriia</taxon>
        <taxon>Sphingobacteriales</taxon>
        <taxon>Sphingobacteriaceae</taxon>
        <taxon>Pedobacter</taxon>
    </lineage>
</organism>
<reference evidence="3 4" key="1">
    <citation type="submission" date="2019-02" db="EMBL/GenBank/DDBJ databases">
        <title>Pedobacter sp. RP-1-14 sp. nov., isolated from Arctic soil.</title>
        <authorList>
            <person name="Dahal R.H."/>
        </authorList>
    </citation>
    <scope>NUCLEOTIDE SEQUENCE [LARGE SCALE GENOMIC DNA]</scope>
    <source>
        <strain evidence="3 4">RP-1-14</strain>
    </source>
</reference>
<evidence type="ECO:0000313" key="3">
    <source>
        <dbReference type="EMBL" id="TCD01253.1"/>
    </source>
</evidence>
<dbReference type="GO" id="GO:0016989">
    <property type="term" value="F:sigma factor antagonist activity"/>
    <property type="evidence" value="ECO:0007669"/>
    <property type="project" value="TreeGrafter"/>
</dbReference>
<dbReference type="AlphaFoldDB" id="A0A4R0NNM2"/>
<dbReference type="Pfam" id="PF16344">
    <property type="entry name" value="FecR_C"/>
    <property type="match status" value="1"/>
</dbReference>
<dbReference type="InterPro" id="IPR032508">
    <property type="entry name" value="FecR_C"/>
</dbReference>
<dbReference type="Proteomes" id="UP000293347">
    <property type="component" value="Unassembled WGS sequence"/>
</dbReference>